<evidence type="ECO:0000313" key="2">
    <source>
        <dbReference type="EMBL" id="TRY80624.1"/>
    </source>
</evidence>
<reference evidence="2 3" key="1">
    <citation type="journal article" date="2018" name="Nat. Ecol. Evol.">
        <title>Genomic signatures of mitonuclear coevolution across populations of Tigriopus californicus.</title>
        <authorList>
            <person name="Barreto F.S."/>
            <person name="Watson E.T."/>
            <person name="Lima T.G."/>
            <person name="Willett C.S."/>
            <person name="Edmands S."/>
            <person name="Li W."/>
            <person name="Burton R.S."/>
        </authorList>
    </citation>
    <scope>NUCLEOTIDE SEQUENCE [LARGE SCALE GENOMIC DNA]</scope>
    <source>
        <strain evidence="2 3">San Diego</strain>
    </source>
</reference>
<evidence type="ECO:0000313" key="3">
    <source>
        <dbReference type="Proteomes" id="UP000318571"/>
    </source>
</evidence>
<comment type="caution">
    <text evidence="2">The sequence shown here is derived from an EMBL/GenBank/DDBJ whole genome shotgun (WGS) entry which is preliminary data.</text>
</comment>
<organism evidence="2 3">
    <name type="scientific">Tigriopus californicus</name>
    <name type="common">Marine copepod</name>
    <dbReference type="NCBI Taxonomy" id="6832"/>
    <lineage>
        <taxon>Eukaryota</taxon>
        <taxon>Metazoa</taxon>
        <taxon>Ecdysozoa</taxon>
        <taxon>Arthropoda</taxon>
        <taxon>Crustacea</taxon>
        <taxon>Multicrustacea</taxon>
        <taxon>Hexanauplia</taxon>
        <taxon>Copepoda</taxon>
        <taxon>Harpacticoida</taxon>
        <taxon>Harpacticidae</taxon>
        <taxon>Tigriopus</taxon>
    </lineage>
</organism>
<dbReference type="AlphaFoldDB" id="A0A553PSH0"/>
<feature type="compositionally biased region" description="Polar residues" evidence="1">
    <location>
        <begin position="296"/>
        <end position="315"/>
    </location>
</feature>
<evidence type="ECO:0000256" key="1">
    <source>
        <dbReference type="SAM" id="MobiDB-lite"/>
    </source>
</evidence>
<protein>
    <submittedName>
        <fullName evidence="2">Uncharacterized protein</fullName>
    </submittedName>
</protein>
<dbReference type="EMBL" id="VCGU01000001">
    <property type="protein sequence ID" value="TRY80624.1"/>
    <property type="molecule type" value="Genomic_DNA"/>
</dbReference>
<gene>
    <name evidence="2" type="ORF">TCAL_16741</name>
</gene>
<keyword evidence="3" id="KW-1185">Reference proteome</keyword>
<feature type="compositionally biased region" description="Polar residues" evidence="1">
    <location>
        <begin position="235"/>
        <end position="257"/>
    </location>
</feature>
<accession>A0A553PSH0</accession>
<sequence>MKIIAEPMTMNGPLVALHKAPSFKVVHRTNHPLYNTSAFTHETRDREYLNYQGRPFRESSRSADHLDGQWHPVMGRSHSEYGLNNRSHRVTDYPIHSKAGLPTEIGMVYPRYEDHLGTLPMSAEIRALRRIQSHEQVSQPLPWTGTGRPVQRHQSVREPMMSMVPEESSLLSHLSQMVGQGVQGGHVSKDRVSTTLAQIRTVGAIGASAEYLNDDAPPAPRQVPPNYNTNNINNSDPQHMYSTLPRTSKGQYTSDNGNPRHGHDPPRVYTNGTLKRKISPGNKSLGAKSADGIFSRGNSLKQGKMVNKSTSMTGD</sequence>
<name>A0A553PSH0_TIGCA</name>
<proteinExistence type="predicted"/>
<dbReference type="Proteomes" id="UP000318571">
    <property type="component" value="Chromosome 12"/>
</dbReference>
<feature type="region of interest" description="Disordered" evidence="1">
    <location>
        <begin position="211"/>
        <end position="315"/>
    </location>
</feature>